<proteinExistence type="predicted"/>
<name>R9P6S9_PSEHS</name>
<dbReference type="AlphaFoldDB" id="R9P6S9"/>
<sequence length="147" mass="16348">MIGCAAPEHRIRNVKQRPNLRKQSGGHLCSVALSSHARSRCRLETLRRMCRNISGTAQPSAARFSEGRSGSSREIEFTRIRPFRLGAFRCGRRLSAGSNACILTQRTTNTDHHLIHSHPATFPFTAAIDAGLSIYEHRKASQRPNEG</sequence>
<organism evidence="1 2">
    <name type="scientific">Pseudozyma hubeiensis (strain SY62)</name>
    <name type="common">Yeast</name>
    <dbReference type="NCBI Taxonomy" id="1305764"/>
    <lineage>
        <taxon>Eukaryota</taxon>
        <taxon>Fungi</taxon>
        <taxon>Dikarya</taxon>
        <taxon>Basidiomycota</taxon>
        <taxon>Ustilaginomycotina</taxon>
        <taxon>Ustilaginomycetes</taxon>
        <taxon>Ustilaginales</taxon>
        <taxon>Ustilaginaceae</taxon>
        <taxon>Pseudozyma</taxon>
    </lineage>
</organism>
<reference evidence="2" key="1">
    <citation type="journal article" date="2013" name="Genome Announc.">
        <title>Draft genome sequence of the basidiomycetous yeast-like fungus Pseudozyma hubeiensis SY62, which produces an abundant amount of the biosurfactant mannosylerythritol lipids.</title>
        <authorList>
            <person name="Konishi M."/>
            <person name="Hatada Y."/>
            <person name="Horiuchi J."/>
        </authorList>
    </citation>
    <scope>NUCLEOTIDE SEQUENCE [LARGE SCALE GENOMIC DNA]</scope>
    <source>
        <strain evidence="2">SY62</strain>
    </source>
</reference>
<dbReference type="RefSeq" id="XP_012190653.1">
    <property type="nucleotide sequence ID" value="XM_012335263.1"/>
</dbReference>
<dbReference type="Proteomes" id="UP000014071">
    <property type="component" value="Unassembled WGS sequence"/>
</dbReference>
<accession>R9P6S9</accession>
<dbReference type="HOGENOM" id="CLU_1768926_0_0_1"/>
<dbReference type="GeneID" id="24109932"/>
<protein>
    <submittedName>
        <fullName evidence="1">Uncharacterized protein</fullName>
    </submittedName>
</protein>
<gene>
    <name evidence="1" type="ORF">PHSY_004650</name>
</gene>
<dbReference type="EMBL" id="DF238808">
    <property type="protein sequence ID" value="GAC97066.1"/>
    <property type="molecule type" value="Genomic_DNA"/>
</dbReference>
<evidence type="ECO:0000313" key="1">
    <source>
        <dbReference type="EMBL" id="GAC97066.1"/>
    </source>
</evidence>
<evidence type="ECO:0000313" key="2">
    <source>
        <dbReference type="Proteomes" id="UP000014071"/>
    </source>
</evidence>
<keyword evidence="2" id="KW-1185">Reference proteome</keyword>